<evidence type="ECO:0000256" key="2">
    <source>
        <dbReference type="SAM" id="SignalP"/>
    </source>
</evidence>
<feature type="compositionally biased region" description="Basic residues" evidence="1">
    <location>
        <begin position="254"/>
        <end position="271"/>
    </location>
</feature>
<dbReference type="InterPro" id="IPR013320">
    <property type="entry name" value="ConA-like_dom_sf"/>
</dbReference>
<evidence type="ECO:0000256" key="1">
    <source>
        <dbReference type="SAM" id="MobiDB-lite"/>
    </source>
</evidence>
<dbReference type="GO" id="GO:0005975">
    <property type="term" value="P:carbohydrate metabolic process"/>
    <property type="evidence" value="ECO:0007669"/>
    <property type="project" value="InterPro"/>
</dbReference>
<feature type="compositionally biased region" description="Basic residues" evidence="1">
    <location>
        <begin position="332"/>
        <end position="341"/>
    </location>
</feature>
<evidence type="ECO:0000313" key="4">
    <source>
        <dbReference type="Proteomes" id="UP000204221"/>
    </source>
</evidence>
<dbReference type="GO" id="GO:0004553">
    <property type="term" value="F:hydrolase activity, hydrolyzing O-glycosyl compounds"/>
    <property type="evidence" value="ECO:0007669"/>
    <property type="project" value="InterPro"/>
</dbReference>
<keyword evidence="4" id="KW-1185">Reference proteome</keyword>
<feature type="compositionally biased region" description="Basic and acidic residues" evidence="1">
    <location>
        <begin position="342"/>
        <end position="360"/>
    </location>
</feature>
<dbReference type="KEGG" id="ahg:AHOG_16295"/>
<keyword evidence="2" id="KW-0732">Signal</keyword>
<dbReference type="AlphaFoldDB" id="A0A221W4V0"/>
<dbReference type="EMBL" id="CP022521">
    <property type="protein sequence ID" value="ASO20885.1"/>
    <property type="molecule type" value="Genomic_DNA"/>
</dbReference>
<dbReference type="InterPro" id="IPR000757">
    <property type="entry name" value="Beta-glucanase-like"/>
</dbReference>
<feature type="chain" id="PRO_5043579428" evidence="2">
    <location>
        <begin position="24"/>
        <end position="381"/>
    </location>
</feature>
<proteinExistence type="predicted"/>
<organism evidence="3 4">
    <name type="scientific">Actinoalloteichus hoggarensis</name>
    <dbReference type="NCBI Taxonomy" id="1470176"/>
    <lineage>
        <taxon>Bacteria</taxon>
        <taxon>Bacillati</taxon>
        <taxon>Actinomycetota</taxon>
        <taxon>Actinomycetes</taxon>
        <taxon>Pseudonocardiales</taxon>
        <taxon>Pseudonocardiaceae</taxon>
        <taxon>Actinoalloteichus</taxon>
    </lineage>
</organism>
<feature type="compositionally biased region" description="Low complexity" evidence="1">
    <location>
        <begin position="275"/>
        <end position="295"/>
    </location>
</feature>
<feature type="region of interest" description="Disordered" evidence="1">
    <location>
        <begin position="254"/>
        <end position="381"/>
    </location>
</feature>
<feature type="signal peptide" evidence="2">
    <location>
        <begin position="1"/>
        <end position="23"/>
    </location>
</feature>
<name>A0A221W4V0_9PSEU</name>
<reference evidence="3 4" key="1">
    <citation type="submission" date="2017-07" db="EMBL/GenBank/DDBJ databases">
        <title>Complete genome sequence of Actinoalloteichus hoggarensis DSM 45943, type strain of Actinoalloteichus hoggarensis.</title>
        <authorList>
            <person name="Ruckert C."/>
            <person name="Nouioui I."/>
            <person name="Willmese J."/>
            <person name="van Wezel G."/>
            <person name="Klenk H.-P."/>
            <person name="Kalinowski J."/>
            <person name="Zotchev S.B."/>
        </authorList>
    </citation>
    <scope>NUCLEOTIDE SEQUENCE [LARGE SCALE GENOMIC DNA]</scope>
    <source>
        <strain evidence="3 4">DSM 45943</strain>
    </source>
</reference>
<dbReference type="PROSITE" id="PS51762">
    <property type="entry name" value="GH16_2"/>
    <property type="match status" value="1"/>
</dbReference>
<evidence type="ECO:0000313" key="3">
    <source>
        <dbReference type="EMBL" id="ASO20885.1"/>
    </source>
</evidence>
<protein>
    <submittedName>
        <fullName evidence="3">Uncharacterized protein</fullName>
    </submittedName>
</protein>
<dbReference type="SUPFAM" id="SSF49899">
    <property type="entry name" value="Concanavalin A-like lectins/glucanases"/>
    <property type="match status" value="1"/>
</dbReference>
<gene>
    <name evidence="3" type="ORF">AHOG_16295</name>
</gene>
<dbReference type="Gene3D" id="2.60.120.200">
    <property type="match status" value="1"/>
</dbReference>
<dbReference type="RefSeq" id="WP_211290417.1">
    <property type="nucleotide sequence ID" value="NZ_CP022521.1"/>
</dbReference>
<accession>A0A221W4V0</accession>
<sequence length="381" mass="42290">MRIGVGLLGLALLVGSTAGPAVAAGPIAADPVVARDAAWEHVVSDSFGSYAALESEWNYGYPWGSDHNGTARMYGSPTDHGHVWLDGGVLNLKATRIDWDEGNSGADPFLPIRYHSGAVHAKDHIVVNDRDPTYEVRGEFQAPSTRGTWPAFWLTGVNSRPPESDILEFKGDSRNWFNTFRSPTDVSTTIVDVAEPGSWHEYRAWIAKVDDTDVDIHYYLDGRWVAQHRAADFVNQSLWVITNHPDGGFLGFARPRRRHPLSRPRRLHRPEHRLSVGGPSRSVGGRGPAARRLGPTSSMPVSATAPRGRRPDRRTRTRGTRMTVLCGDTRRNRARRHRDGRTRRQEAGRHGGRRMTDVRRGRSGGPLRCPDDGRHPGRPIG</sequence>
<dbReference type="Proteomes" id="UP000204221">
    <property type="component" value="Chromosome"/>
</dbReference>
<feature type="compositionally biased region" description="Basic residues" evidence="1">
    <location>
        <begin position="307"/>
        <end position="319"/>
    </location>
</feature>